<keyword evidence="2" id="KW-1185">Reference proteome</keyword>
<dbReference type="Proteomes" id="UP000183275">
    <property type="component" value="Unassembled WGS sequence"/>
</dbReference>
<accession>A0A1I0NB49</accession>
<protein>
    <submittedName>
        <fullName evidence="1">Uncharacterized protein</fullName>
    </submittedName>
</protein>
<dbReference type="AlphaFoldDB" id="A0A1I0NB49"/>
<evidence type="ECO:0000313" key="2">
    <source>
        <dbReference type="Proteomes" id="UP000183275"/>
    </source>
</evidence>
<proteinExistence type="predicted"/>
<sequence>MKSITISKIRDIASIDSYTRDVTNITNRWF</sequence>
<name>A0A1I0NB49_9EURY</name>
<evidence type="ECO:0000313" key="1">
    <source>
        <dbReference type="EMBL" id="SEV98345.1"/>
    </source>
</evidence>
<dbReference type="STRING" id="1202768.SAMN05216285_1520"/>
<dbReference type="EMBL" id="FOIS01000002">
    <property type="protein sequence ID" value="SEV98345.1"/>
    <property type="molecule type" value="Genomic_DNA"/>
</dbReference>
<gene>
    <name evidence="1" type="ORF">SAMN05216285_1520</name>
</gene>
<organism evidence="1 2">
    <name type="scientific">Natrinema salifodinae</name>
    <dbReference type="NCBI Taxonomy" id="1202768"/>
    <lineage>
        <taxon>Archaea</taxon>
        <taxon>Methanobacteriati</taxon>
        <taxon>Methanobacteriota</taxon>
        <taxon>Stenosarchaea group</taxon>
        <taxon>Halobacteria</taxon>
        <taxon>Halobacteriales</taxon>
        <taxon>Natrialbaceae</taxon>
        <taxon>Natrinema</taxon>
    </lineage>
</organism>
<reference evidence="2" key="1">
    <citation type="submission" date="2016-10" db="EMBL/GenBank/DDBJ databases">
        <authorList>
            <person name="Varghese N."/>
        </authorList>
    </citation>
    <scope>NUCLEOTIDE SEQUENCE [LARGE SCALE GENOMIC DNA]</scope>
    <source>
        <strain evidence="2">CGMCC 1.12284</strain>
    </source>
</reference>